<dbReference type="EMBL" id="AP028909">
    <property type="protein sequence ID" value="BES88851.1"/>
    <property type="molecule type" value="Genomic_DNA"/>
</dbReference>
<keyword evidence="2" id="KW-1185">Reference proteome</keyword>
<proteinExistence type="predicted"/>
<dbReference type="Proteomes" id="UP001307889">
    <property type="component" value="Chromosome 1"/>
</dbReference>
<protein>
    <submittedName>
        <fullName evidence="1">Uncharacterized protein</fullName>
    </submittedName>
</protein>
<evidence type="ECO:0000313" key="1">
    <source>
        <dbReference type="EMBL" id="BES88851.1"/>
    </source>
</evidence>
<accession>A0ABN7A963</accession>
<name>A0ABN7A963_9HEMI</name>
<reference evidence="1 2" key="1">
    <citation type="submission" date="2023-09" db="EMBL/GenBank/DDBJ databases">
        <title>Nesidiocoris tenuis whole genome shotgun sequence.</title>
        <authorList>
            <person name="Shibata T."/>
            <person name="Shimoda M."/>
            <person name="Kobayashi T."/>
            <person name="Uehara T."/>
        </authorList>
    </citation>
    <scope>NUCLEOTIDE SEQUENCE [LARGE SCALE GENOMIC DNA]</scope>
    <source>
        <strain evidence="1 2">Japan</strain>
    </source>
</reference>
<organism evidence="1 2">
    <name type="scientific">Nesidiocoris tenuis</name>
    <dbReference type="NCBI Taxonomy" id="355587"/>
    <lineage>
        <taxon>Eukaryota</taxon>
        <taxon>Metazoa</taxon>
        <taxon>Ecdysozoa</taxon>
        <taxon>Arthropoda</taxon>
        <taxon>Hexapoda</taxon>
        <taxon>Insecta</taxon>
        <taxon>Pterygota</taxon>
        <taxon>Neoptera</taxon>
        <taxon>Paraneoptera</taxon>
        <taxon>Hemiptera</taxon>
        <taxon>Heteroptera</taxon>
        <taxon>Panheteroptera</taxon>
        <taxon>Cimicomorpha</taxon>
        <taxon>Miridae</taxon>
        <taxon>Dicyphina</taxon>
        <taxon>Nesidiocoris</taxon>
    </lineage>
</organism>
<sequence>MFDDVRRRLLHVAYNRRLPPKQYPLPEVTPSSWSQSAPALGPGNEFNLAWGTRLNGKSYRAWAGKWRTRSARPGAVLPVDGDAFSGNYPPLRMRLRTKRHIWGPRDTSTPVFFLEVFPTTAVTPMVAEFCGTFIS</sequence>
<gene>
    <name evidence="1" type="ORF">NTJ_01658</name>
</gene>
<evidence type="ECO:0000313" key="2">
    <source>
        <dbReference type="Proteomes" id="UP001307889"/>
    </source>
</evidence>